<sequence length="139" mass="15380">MKLRTRAYGEAAEDTIQHNRACRSTLYGVDSTPVDCIPAGRQHDVSVRPQWMLDQFMISSLEQHSSKELCESAASWGPDFTAPKGQFCDMKRKVLTPLCSAAMVEGGMAIDGTYLKKHSSVGKCETHIAKKAHEGVVHW</sequence>
<dbReference type="AlphaFoldDB" id="A0A6A6FKM7"/>
<dbReference type="OrthoDB" id="3625768at2759"/>
<accession>A0A6A6FKM7</accession>
<keyword evidence="2" id="KW-1185">Reference proteome</keyword>
<organism evidence="1 2">
    <name type="scientific">Cercospora zeae-maydis SCOH1-5</name>
    <dbReference type="NCBI Taxonomy" id="717836"/>
    <lineage>
        <taxon>Eukaryota</taxon>
        <taxon>Fungi</taxon>
        <taxon>Dikarya</taxon>
        <taxon>Ascomycota</taxon>
        <taxon>Pezizomycotina</taxon>
        <taxon>Dothideomycetes</taxon>
        <taxon>Dothideomycetidae</taxon>
        <taxon>Mycosphaerellales</taxon>
        <taxon>Mycosphaerellaceae</taxon>
        <taxon>Cercospora</taxon>
    </lineage>
</organism>
<name>A0A6A6FKM7_9PEZI</name>
<protein>
    <submittedName>
        <fullName evidence="1">Uncharacterized protein</fullName>
    </submittedName>
</protein>
<gene>
    <name evidence="1" type="ORF">CERZMDRAFT_96042</name>
</gene>
<evidence type="ECO:0000313" key="2">
    <source>
        <dbReference type="Proteomes" id="UP000799539"/>
    </source>
</evidence>
<evidence type="ECO:0000313" key="1">
    <source>
        <dbReference type="EMBL" id="KAF2214016.1"/>
    </source>
</evidence>
<dbReference type="EMBL" id="ML992669">
    <property type="protein sequence ID" value="KAF2214016.1"/>
    <property type="molecule type" value="Genomic_DNA"/>
</dbReference>
<dbReference type="Proteomes" id="UP000799539">
    <property type="component" value="Unassembled WGS sequence"/>
</dbReference>
<reference evidence="1" key="1">
    <citation type="journal article" date="2020" name="Stud. Mycol.">
        <title>101 Dothideomycetes genomes: a test case for predicting lifestyles and emergence of pathogens.</title>
        <authorList>
            <person name="Haridas S."/>
            <person name="Albert R."/>
            <person name="Binder M."/>
            <person name="Bloem J."/>
            <person name="Labutti K."/>
            <person name="Salamov A."/>
            <person name="Andreopoulos B."/>
            <person name="Baker S."/>
            <person name="Barry K."/>
            <person name="Bills G."/>
            <person name="Bluhm B."/>
            <person name="Cannon C."/>
            <person name="Castanera R."/>
            <person name="Culley D."/>
            <person name="Daum C."/>
            <person name="Ezra D."/>
            <person name="Gonzalez J."/>
            <person name="Henrissat B."/>
            <person name="Kuo A."/>
            <person name="Liang C."/>
            <person name="Lipzen A."/>
            <person name="Lutzoni F."/>
            <person name="Magnuson J."/>
            <person name="Mondo S."/>
            <person name="Nolan M."/>
            <person name="Ohm R."/>
            <person name="Pangilinan J."/>
            <person name="Park H.-J."/>
            <person name="Ramirez L."/>
            <person name="Alfaro M."/>
            <person name="Sun H."/>
            <person name="Tritt A."/>
            <person name="Yoshinaga Y."/>
            <person name="Zwiers L.-H."/>
            <person name="Turgeon B."/>
            <person name="Goodwin S."/>
            <person name="Spatafora J."/>
            <person name="Crous P."/>
            <person name="Grigoriev I."/>
        </authorList>
    </citation>
    <scope>NUCLEOTIDE SEQUENCE</scope>
    <source>
        <strain evidence="1">SCOH1-5</strain>
    </source>
</reference>
<proteinExistence type="predicted"/>